<feature type="region of interest" description="Disordered" evidence="1">
    <location>
        <begin position="78"/>
        <end position="97"/>
    </location>
</feature>
<accession>A7HVK0</accession>
<dbReference type="HOGENOM" id="CLU_2344135_0_0_5"/>
<reference evidence="2 3" key="1">
    <citation type="journal article" date="2011" name="Stand. Genomic Sci.">
        <title>Complete genome sequence of Parvibaculum lavamentivorans type strain (DS-1(T)).</title>
        <authorList>
            <person name="Schleheck D."/>
            <person name="Weiss M."/>
            <person name="Pitluck S."/>
            <person name="Bruce D."/>
            <person name="Land M.L."/>
            <person name="Han S."/>
            <person name="Saunders E."/>
            <person name="Tapia R."/>
            <person name="Detter C."/>
            <person name="Brettin T."/>
            <person name="Han J."/>
            <person name="Woyke T."/>
            <person name="Goodwin L."/>
            <person name="Pennacchio L."/>
            <person name="Nolan M."/>
            <person name="Cook A.M."/>
            <person name="Kjelleberg S."/>
            <person name="Thomas T."/>
        </authorList>
    </citation>
    <scope>NUCLEOTIDE SEQUENCE [LARGE SCALE GENOMIC DNA]</scope>
    <source>
        <strain evidence="3">DS-1 / DSM 13023 / NCIMB 13966</strain>
    </source>
</reference>
<dbReference type="EMBL" id="CP000774">
    <property type="protein sequence ID" value="ABS63933.1"/>
    <property type="molecule type" value="Genomic_DNA"/>
</dbReference>
<protein>
    <submittedName>
        <fullName evidence="2">Uncharacterized protein</fullName>
    </submittedName>
</protein>
<evidence type="ECO:0000313" key="2">
    <source>
        <dbReference type="EMBL" id="ABS63933.1"/>
    </source>
</evidence>
<dbReference type="Proteomes" id="UP000006377">
    <property type="component" value="Chromosome"/>
</dbReference>
<keyword evidence="3" id="KW-1185">Reference proteome</keyword>
<evidence type="ECO:0000313" key="3">
    <source>
        <dbReference type="Proteomes" id="UP000006377"/>
    </source>
</evidence>
<organism evidence="2 3">
    <name type="scientific">Parvibaculum lavamentivorans (strain DS-1 / DSM 13023 / NCIMB 13966)</name>
    <dbReference type="NCBI Taxonomy" id="402881"/>
    <lineage>
        <taxon>Bacteria</taxon>
        <taxon>Pseudomonadati</taxon>
        <taxon>Pseudomonadota</taxon>
        <taxon>Alphaproteobacteria</taxon>
        <taxon>Hyphomicrobiales</taxon>
        <taxon>Parvibaculaceae</taxon>
        <taxon>Parvibaculum</taxon>
    </lineage>
</organism>
<dbReference type="KEGG" id="pla:Plav_2319"/>
<feature type="compositionally biased region" description="Basic and acidic residues" evidence="1">
    <location>
        <begin position="78"/>
        <end position="88"/>
    </location>
</feature>
<gene>
    <name evidence="2" type="ordered locus">Plav_2319</name>
</gene>
<dbReference type="AlphaFoldDB" id="A7HVK0"/>
<sequence length="97" mass="10411">MTGKAGNTRPFFVYAPERRADMATSAKTAAAFKPKASDVRLAKADQTTEAARAINEANARAHAAKTEKLRALRLEREAAEAAEKEAAPKKKATKKAV</sequence>
<dbReference type="STRING" id="402881.Plav_2319"/>
<evidence type="ECO:0000256" key="1">
    <source>
        <dbReference type="SAM" id="MobiDB-lite"/>
    </source>
</evidence>
<proteinExistence type="predicted"/>
<name>A7HVK0_PARL1</name>